<sequence length="286" mass="31241">MIDDLAGRLTARFGASGLRRTEGAEDLPLPPEQIALLRDCGIPRQVGPYFTTADGDPVRLGAYAERLDCELTGDQQASWYRIGSDRGAEICLDESGAVRAAFIGLGMSGAFINESLPLFLESLIALDEALSLIAAAKSVPESASHIRILLKQLANVEVETVQSGDTWWSRVLEDIRHTASHSAYAAFEITDARGEQQIVTKSGALCVHPEERLWSELRAAGVSSSQVKKVHTELQPCFMPGHYCSLWMATEFPEAEFTHNFDYGSTAESREQGFVELLRHAASSRG</sequence>
<organism evidence="1 2">
    <name type="scientific">Streptomyces humicola</name>
    <dbReference type="NCBI Taxonomy" id="2953240"/>
    <lineage>
        <taxon>Bacteria</taxon>
        <taxon>Bacillati</taxon>
        <taxon>Actinomycetota</taxon>
        <taxon>Actinomycetes</taxon>
        <taxon>Kitasatosporales</taxon>
        <taxon>Streptomycetaceae</taxon>
        <taxon>Streptomyces</taxon>
    </lineage>
</organism>
<dbReference type="Proteomes" id="UP001057702">
    <property type="component" value="Unassembled WGS sequence"/>
</dbReference>
<dbReference type="Pfam" id="PF14440">
    <property type="entry name" value="XOO_2897-deam"/>
    <property type="match status" value="1"/>
</dbReference>
<dbReference type="Pfam" id="PF14435">
    <property type="entry name" value="SUKH-4"/>
    <property type="match status" value="1"/>
</dbReference>
<reference evidence="1" key="1">
    <citation type="submission" date="2022-06" db="EMBL/GenBank/DDBJ databases">
        <title>Draft genome sequence of Streptomyces sp. RB6PN25 isolated from peat swamp forest in Thailand.</title>
        <authorList>
            <person name="Duangmal K."/>
            <person name="Klaysubun C."/>
        </authorList>
    </citation>
    <scope>NUCLEOTIDE SEQUENCE</scope>
    <source>
        <strain evidence="1">RB6PN25</strain>
    </source>
</reference>
<dbReference type="EMBL" id="JANFNG010000001">
    <property type="protein sequence ID" value="MCQ4079464.1"/>
    <property type="molecule type" value="Genomic_DNA"/>
</dbReference>
<name>A0ABT1PP61_9ACTN</name>
<accession>A0ABT1PP61</accession>
<dbReference type="RefSeq" id="WP_255918310.1">
    <property type="nucleotide sequence ID" value="NZ_JANFNG010000001.1"/>
</dbReference>
<protein>
    <submittedName>
        <fullName evidence="1">SUKH-4 family immunity protein</fullName>
    </submittedName>
</protein>
<keyword evidence="2" id="KW-1185">Reference proteome</keyword>
<evidence type="ECO:0000313" key="1">
    <source>
        <dbReference type="EMBL" id="MCQ4079464.1"/>
    </source>
</evidence>
<proteinExistence type="predicted"/>
<dbReference type="InterPro" id="IPR025851">
    <property type="entry name" value="SUKH-4"/>
</dbReference>
<dbReference type="InterPro" id="IPR032722">
    <property type="entry name" value="Deaminase_XOO_2897"/>
</dbReference>
<evidence type="ECO:0000313" key="2">
    <source>
        <dbReference type="Proteomes" id="UP001057702"/>
    </source>
</evidence>
<comment type="caution">
    <text evidence="1">The sequence shown here is derived from an EMBL/GenBank/DDBJ whole genome shotgun (WGS) entry which is preliminary data.</text>
</comment>
<gene>
    <name evidence="1" type="ORF">NGB36_02320</name>
</gene>